<accession>A0A454XZG8</accession>
<reference evidence="2" key="1">
    <citation type="journal article" date="2008" name="Nat. Genet.">
        <title>The Pristionchus pacificus genome provides a unique perspective on nematode lifestyle and parasitism.</title>
        <authorList>
            <person name="Dieterich C."/>
            <person name="Clifton S.W."/>
            <person name="Schuster L.N."/>
            <person name="Chinwalla A."/>
            <person name="Delehaunty K."/>
            <person name="Dinkelacker I."/>
            <person name="Fulton L."/>
            <person name="Fulton R."/>
            <person name="Godfrey J."/>
            <person name="Minx P."/>
            <person name="Mitreva M."/>
            <person name="Roeseler W."/>
            <person name="Tian H."/>
            <person name="Witte H."/>
            <person name="Yang S.P."/>
            <person name="Wilson R.K."/>
            <person name="Sommer R.J."/>
        </authorList>
    </citation>
    <scope>NUCLEOTIDE SEQUENCE [LARGE SCALE GENOMIC DNA]</scope>
    <source>
        <strain evidence="2">PS312</strain>
    </source>
</reference>
<dbReference type="Proteomes" id="UP000005239">
    <property type="component" value="Unassembled WGS sequence"/>
</dbReference>
<organism evidence="1 2">
    <name type="scientific">Pristionchus pacificus</name>
    <name type="common">Parasitic nematode worm</name>
    <dbReference type="NCBI Taxonomy" id="54126"/>
    <lineage>
        <taxon>Eukaryota</taxon>
        <taxon>Metazoa</taxon>
        <taxon>Ecdysozoa</taxon>
        <taxon>Nematoda</taxon>
        <taxon>Chromadorea</taxon>
        <taxon>Rhabditida</taxon>
        <taxon>Rhabditina</taxon>
        <taxon>Diplogasteromorpha</taxon>
        <taxon>Diplogasteroidea</taxon>
        <taxon>Neodiplogasteridae</taxon>
        <taxon>Pristionchus</taxon>
    </lineage>
</organism>
<evidence type="ECO:0000313" key="2">
    <source>
        <dbReference type="Proteomes" id="UP000005239"/>
    </source>
</evidence>
<name>A0A454XZG8_PRIPA</name>
<sequence>MFFTRVSCLGFPIKEAAQIFACIMCGVSVVLFGFTIFQIIIYIINGVFPWLQLIPTAWSIVQFACYFFVLSACKQKLPARMIPALGFSAFGIIGMLACVGWSLVLIIQDGYVSLYWFDWEIGWPAPALAGLAALWFLYITVTMVIAFKFVKFQRIEIERQAQLPHYARGDWKANASTTFNT</sequence>
<protein>
    <submittedName>
        <fullName evidence="1">Uncharacterized protein</fullName>
    </submittedName>
</protein>
<dbReference type="EnsemblMetazoa" id="PPA43322.1">
    <property type="protein sequence ID" value="PPA43322.1"/>
    <property type="gene ID" value="WBGene00281691"/>
</dbReference>
<proteinExistence type="predicted"/>
<gene>
    <name evidence="1" type="primary">WBGene00281691</name>
</gene>
<reference evidence="1" key="2">
    <citation type="submission" date="2022-06" db="UniProtKB">
        <authorList>
            <consortium name="EnsemblMetazoa"/>
        </authorList>
    </citation>
    <scope>IDENTIFICATION</scope>
    <source>
        <strain evidence="1">PS312</strain>
    </source>
</reference>
<accession>A0A8R1YY65</accession>
<dbReference type="AlphaFoldDB" id="A0A454XZG8"/>
<evidence type="ECO:0000313" key="1">
    <source>
        <dbReference type="EnsemblMetazoa" id="PPA43322.1"/>
    </source>
</evidence>
<keyword evidence="2" id="KW-1185">Reference proteome</keyword>